<comment type="caution">
    <text evidence="7">The sequence shown here is derived from an EMBL/GenBank/DDBJ whole genome shotgun (WGS) entry which is preliminary data.</text>
</comment>
<reference evidence="7" key="1">
    <citation type="journal article" date="2020" name="bioRxiv">
        <title>Comparative genomics of Chlamydomonas.</title>
        <authorList>
            <person name="Craig R.J."/>
            <person name="Hasan A.R."/>
            <person name="Ness R.W."/>
            <person name="Keightley P.D."/>
        </authorList>
    </citation>
    <scope>NUCLEOTIDE SEQUENCE</scope>
    <source>
        <strain evidence="7">CCAP 11/70</strain>
    </source>
</reference>
<comment type="similarity">
    <text evidence="2">Belongs to the RecX family.</text>
</comment>
<evidence type="ECO:0000256" key="3">
    <source>
        <dbReference type="ARBA" id="ARBA00018111"/>
    </source>
</evidence>
<dbReference type="InterPro" id="IPR036388">
    <property type="entry name" value="WH-like_DNA-bd_sf"/>
</dbReference>
<evidence type="ECO:0000256" key="2">
    <source>
        <dbReference type="ARBA" id="ARBA00009695"/>
    </source>
</evidence>
<dbReference type="Gene3D" id="1.10.10.10">
    <property type="entry name" value="Winged helix-like DNA-binding domain superfamily/Winged helix DNA-binding domain"/>
    <property type="match status" value="1"/>
</dbReference>
<dbReference type="InterPro" id="IPR003783">
    <property type="entry name" value="Regulatory_RecX"/>
</dbReference>
<feature type="compositionally biased region" description="Low complexity" evidence="5">
    <location>
        <begin position="81"/>
        <end position="93"/>
    </location>
</feature>
<sequence length="499" mass="50900">MTVEPQSTEAEAEAESRLEAELEAELHAEAEEAGSSGDDVLGGSSEEGGRASGARKQGVETPPVTFRSLTELRQQLQSAKGTRPVGPGARAAAGGAGAGAGARGVAGWGAAAGAGPAARAGPPAATAARPTAPAAAAAAAPSRPQAVRPLPPPPASSTASSAPPRRSNSPLRKPVTSFPSPSSLSLGPAPTTSTSSSTQPQPRAVTPPRASIFSTARPAPGTGTPAGSWAPAPSPDIGSRTPAVSAGLTSASRGFLSEDEEYDLFGMDDDDVSRLTDDDDDGPLRFDSLAPRPIPGALSAAEYAELERDPAYAKAKAYAMSVVQRTAVSCAELALKLQARGAAPEHASALVGWLTAQGLLNDALFAQLFVQSKWTSKLLAPAKIKHELLSAKSVAPSAVDAALAAVFGPSRSIRLTGPASRQETEVREALVAAARKHVERGRSSKLKAPAAGSQAANAAALAQAKAKERDSQRRRLATWLMYRGHSVDMVTAMIRVLGL</sequence>
<dbReference type="GO" id="GO:0006282">
    <property type="term" value="P:regulation of DNA repair"/>
    <property type="evidence" value="ECO:0007669"/>
    <property type="project" value="InterPro"/>
</dbReference>
<feature type="compositionally biased region" description="Gly residues" evidence="5">
    <location>
        <begin position="94"/>
        <end position="112"/>
    </location>
</feature>
<gene>
    <name evidence="7" type="ORF">HYH03_007111</name>
</gene>
<evidence type="ECO:0000259" key="6">
    <source>
        <dbReference type="Pfam" id="PF02631"/>
    </source>
</evidence>
<evidence type="ECO:0000256" key="1">
    <source>
        <dbReference type="ARBA" id="ARBA00004496"/>
    </source>
</evidence>
<feature type="domain" description="RecX second three-helical" evidence="6">
    <location>
        <begin position="361"/>
        <end position="403"/>
    </location>
</feature>
<evidence type="ECO:0000256" key="5">
    <source>
        <dbReference type="SAM" id="MobiDB-lite"/>
    </source>
</evidence>
<dbReference type="GO" id="GO:0005737">
    <property type="term" value="C:cytoplasm"/>
    <property type="evidence" value="ECO:0007669"/>
    <property type="project" value="UniProtKB-SubCell"/>
</dbReference>
<protein>
    <recommendedName>
        <fullName evidence="3">Regulatory protein RecX</fullName>
    </recommendedName>
</protein>
<keyword evidence="8" id="KW-1185">Reference proteome</keyword>
<comment type="subcellular location">
    <subcellularLocation>
        <location evidence="1">Cytoplasm</location>
    </subcellularLocation>
</comment>
<feature type="compositionally biased region" description="Low complexity" evidence="5">
    <location>
        <begin position="156"/>
        <end position="202"/>
    </location>
</feature>
<feature type="region of interest" description="Disordered" evidence="5">
    <location>
        <begin position="1"/>
        <end position="244"/>
    </location>
</feature>
<feature type="compositionally biased region" description="Polar residues" evidence="5">
    <location>
        <begin position="67"/>
        <end position="80"/>
    </location>
</feature>
<dbReference type="Proteomes" id="UP000612055">
    <property type="component" value="Unassembled WGS sequence"/>
</dbReference>
<dbReference type="PANTHER" id="PTHR33602:SF1">
    <property type="entry name" value="REGULATORY PROTEIN RECX FAMILY PROTEIN"/>
    <property type="match status" value="1"/>
</dbReference>
<dbReference type="Pfam" id="PF02631">
    <property type="entry name" value="RecX_HTH2"/>
    <property type="match status" value="1"/>
</dbReference>
<feature type="compositionally biased region" description="Basic and acidic residues" evidence="5">
    <location>
        <begin position="14"/>
        <end position="30"/>
    </location>
</feature>
<dbReference type="AlphaFoldDB" id="A0A835Y468"/>
<dbReference type="PANTHER" id="PTHR33602">
    <property type="entry name" value="REGULATORY PROTEIN RECX FAMILY PROTEIN"/>
    <property type="match status" value="1"/>
</dbReference>
<organism evidence="7 8">
    <name type="scientific">Edaphochlamys debaryana</name>
    <dbReference type="NCBI Taxonomy" id="47281"/>
    <lineage>
        <taxon>Eukaryota</taxon>
        <taxon>Viridiplantae</taxon>
        <taxon>Chlorophyta</taxon>
        <taxon>core chlorophytes</taxon>
        <taxon>Chlorophyceae</taxon>
        <taxon>CS clade</taxon>
        <taxon>Chlamydomonadales</taxon>
        <taxon>Chlamydomonadales incertae sedis</taxon>
        <taxon>Edaphochlamys</taxon>
    </lineage>
</organism>
<accession>A0A835Y468</accession>
<feature type="compositionally biased region" description="Low complexity" evidence="5">
    <location>
        <begin position="33"/>
        <end position="44"/>
    </location>
</feature>
<feature type="compositionally biased region" description="Low complexity" evidence="5">
    <location>
        <begin position="113"/>
        <end position="148"/>
    </location>
</feature>
<dbReference type="EMBL" id="JAEHOE010000028">
    <property type="protein sequence ID" value="KAG2494872.1"/>
    <property type="molecule type" value="Genomic_DNA"/>
</dbReference>
<evidence type="ECO:0000313" key="8">
    <source>
        <dbReference type="Proteomes" id="UP000612055"/>
    </source>
</evidence>
<proteinExistence type="inferred from homology"/>
<dbReference type="OrthoDB" id="549637at2759"/>
<evidence type="ECO:0000313" key="7">
    <source>
        <dbReference type="EMBL" id="KAG2494872.1"/>
    </source>
</evidence>
<keyword evidence="4" id="KW-0963">Cytoplasm</keyword>
<evidence type="ECO:0000256" key="4">
    <source>
        <dbReference type="ARBA" id="ARBA00022490"/>
    </source>
</evidence>
<dbReference type="InterPro" id="IPR053924">
    <property type="entry name" value="RecX_HTH_2nd"/>
</dbReference>
<name>A0A835Y468_9CHLO</name>